<sequence length="176" mass="19924">MKKCFLLTRPDHDLITKYLFYWSRLVIKEAKNVGFKVLDIRGKKATRKNFLTYLKKYQPQLILFNGHGADDLVTGYENEILVEAGKNEEVLSGTIVYSRSCESAKALGPAAVKKGTTAFLGYKKDYFLCYSQLSVRQPLKDKVASLFLGPSNLIPTCLLKGKLVKESFAESQRKMK</sequence>
<organism evidence="1 2">
    <name type="scientific">Candidatus Shapirobacteria bacterium CG10_big_fil_rev_8_21_14_0_10_38_14</name>
    <dbReference type="NCBI Taxonomy" id="1974483"/>
    <lineage>
        <taxon>Bacteria</taxon>
        <taxon>Candidatus Shapironibacteriota</taxon>
    </lineage>
</organism>
<dbReference type="AlphaFoldDB" id="A0A2M8L5K5"/>
<name>A0A2M8L5K5_9BACT</name>
<dbReference type="Proteomes" id="UP000229500">
    <property type="component" value="Unassembled WGS sequence"/>
</dbReference>
<evidence type="ECO:0008006" key="3">
    <source>
        <dbReference type="Google" id="ProtNLM"/>
    </source>
</evidence>
<evidence type="ECO:0000313" key="1">
    <source>
        <dbReference type="EMBL" id="PJE69076.1"/>
    </source>
</evidence>
<accession>A0A2M8L5K5</accession>
<comment type="caution">
    <text evidence="1">The sequence shown here is derived from an EMBL/GenBank/DDBJ whole genome shotgun (WGS) entry which is preliminary data.</text>
</comment>
<feature type="non-terminal residue" evidence="1">
    <location>
        <position position="176"/>
    </location>
</feature>
<reference evidence="2" key="1">
    <citation type="submission" date="2017-09" db="EMBL/GenBank/DDBJ databases">
        <title>Depth-based differentiation of microbial function through sediment-hosted aquifers and enrichment of novel symbionts in the deep terrestrial subsurface.</title>
        <authorList>
            <person name="Probst A.J."/>
            <person name="Ladd B."/>
            <person name="Jarett J.K."/>
            <person name="Geller-Mcgrath D.E."/>
            <person name="Sieber C.M.K."/>
            <person name="Emerson J.B."/>
            <person name="Anantharaman K."/>
            <person name="Thomas B.C."/>
            <person name="Malmstrom R."/>
            <person name="Stieglmeier M."/>
            <person name="Klingl A."/>
            <person name="Woyke T."/>
            <person name="Ryan C.M."/>
            <person name="Banfield J.F."/>
        </authorList>
    </citation>
    <scope>NUCLEOTIDE SEQUENCE [LARGE SCALE GENOMIC DNA]</scope>
</reference>
<gene>
    <name evidence="1" type="ORF">COU96_01660</name>
</gene>
<dbReference type="EMBL" id="PFEL01000064">
    <property type="protein sequence ID" value="PJE69076.1"/>
    <property type="molecule type" value="Genomic_DNA"/>
</dbReference>
<evidence type="ECO:0000313" key="2">
    <source>
        <dbReference type="Proteomes" id="UP000229500"/>
    </source>
</evidence>
<protein>
    <recommendedName>
        <fullName evidence="3">CHAT domain-containing protein</fullName>
    </recommendedName>
</protein>
<proteinExistence type="predicted"/>